<dbReference type="STRING" id="927664.SAMN05421780_11011"/>
<reference evidence="2 3" key="1">
    <citation type="submission" date="2016-10" db="EMBL/GenBank/DDBJ databases">
        <authorList>
            <person name="de Groot N.N."/>
        </authorList>
    </citation>
    <scope>NUCLEOTIDE SEQUENCE [LARGE SCALE GENOMIC DNA]</scope>
    <source>
        <strain evidence="2 3">DSM 6793</strain>
    </source>
</reference>
<sequence length="139" mass="15253">MKNTPKNMPANQSKASSKPSGGGGVKREKSEGNKSIFGFIDGLLQLDEIFANGIPPKYLPRILFLAALGIVYIGNSHFANKTIVQLTKVKAETEDLRVDYTSLKADYMLRSKQSEVAKRVAPMGLEESSVPPQKIELEE</sequence>
<evidence type="ECO:0008006" key="4">
    <source>
        <dbReference type="Google" id="ProtNLM"/>
    </source>
</evidence>
<evidence type="ECO:0000256" key="1">
    <source>
        <dbReference type="SAM" id="MobiDB-lite"/>
    </source>
</evidence>
<keyword evidence="3" id="KW-1185">Reference proteome</keyword>
<organism evidence="2 3">
    <name type="scientific">Flexibacter flexilis DSM 6793</name>
    <dbReference type="NCBI Taxonomy" id="927664"/>
    <lineage>
        <taxon>Bacteria</taxon>
        <taxon>Pseudomonadati</taxon>
        <taxon>Bacteroidota</taxon>
        <taxon>Cytophagia</taxon>
        <taxon>Cytophagales</taxon>
        <taxon>Flexibacteraceae</taxon>
        <taxon>Flexibacter</taxon>
    </lineage>
</organism>
<protein>
    <recommendedName>
        <fullName evidence="4">Cell division protein FtsL</fullName>
    </recommendedName>
</protein>
<accession>A0A1I1M437</accession>
<name>A0A1I1M437_9BACT</name>
<feature type="compositionally biased region" description="Polar residues" evidence="1">
    <location>
        <begin position="1"/>
        <end position="12"/>
    </location>
</feature>
<gene>
    <name evidence="2" type="ORF">SAMN05421780_11011</name>
</gene>
<evidence type="ECO:0000313" key="2">
    <source>
        <dbReference type="EMBL" id="SFC79816.1"/>
    </source>
</evidence>
<dbReference type="AlphaFoldDB" id="A0A1I1M437"/>
<feature type="region of interest" description="Disordered" evidence="1">
    <location>
        <begin position="1"/>
        <end position="30"/>
    </location>
</feature>
<dbReference type="EMBL" id="FOLE01000010">
    <property type="protein sequence ID" value="SFC79816.1"/>
    <property type="molecule type" value="Genomic_DNA"/>
</dbReference>
<dbReference type="InterPro" id="IPR045755">
    <property type="entry name" value="FtsL-like"/>
</dbReference>
<evidence type="ECO:0000313" key="3">
    <source>
        <dbReference type="Proteomes" id="UP000199514"/>
    </source>
</evidence>
<dbReference type="Proteomes" id="UP000199514">
    <property type="component" value="Unassembled WGS sequence"/>
</dbReference>
<dbReference type="Pfam" id="PF19579">
    <property type="entry name" value="FtsL_2"/>
    <property type="match status" value="1"/>
</dbReference>
<dbReference type="RefSeq" id="WP_245756742.1">
    <property type="nucleotide sequence ID" value="NZ_FOLE01000010.1"/>
</dbReference>
<proteinExistence type="predicted"/>